<sequence>MRGLHPKLDKDELSRDDLYSLQHRIADYDTDNERCYDIKGMPYKQPPTPLQHYAQSAIMPHDPPLWSNPQRNVTKKDLRSGDENHPASYGGCIAHNSNLKI</sequence>
<evidence type="ECO:0000313" key="2">
    <source>
        <dbReference type="EMBL" id="KAL1123597.1"/>
    </source>
</evidence>
<gene>
    <name evidence="2" type="ORF">AAG570_002673</name>
</gene>
<evidence type="ECO:0000256" key="1">
    <source>
        <dbReference type="SAM" id="MobiDB-lite"/>
    </source>
</evidence>
<feature type="region of interest" description="Disordered" evidence="1">
    <location>
        <begin position="59"/>
        <end position="101"/>
    </location>
</feature>
<evidence type="ECO:0000313" key="3">
    <source>
        <dbReference type="Proteomes" id="UP001558652"/>
    </source>
</evidence>
<dbReference type="EMBL" id="JBFDAA010000012">
    <property type="protein sequence ID" value="KAL1123597.1"/>
    <property type="molecule type" value="Genomic_DNA"/>
</dbReference>
<feature type="compositionally biased region" description="Basic and acidic residues" evidence="1">
    <location>
        <begin position="74"/>
        <end position="85"/>
    </location>
</feature>
<accession>A0ABD0YKG7</accession>
<name>A0ABD0YKG7_9HEMI</name>
<dbReference type="AlphaFoldDB" id="A0ABD0YKG7"/>
<comment type="caution">
    <text evidence="2">The sequence shown here is derived from an EMBL/GenBank/DDBJ whole genome shotgun (WGS) entry which is preliminary data.</text>
</comment>
<protein>
    <submittedName>
        <fullName evidence="2">Uncharacterized protein</fullName>
    </submittedName>
</protein>
<dbReference type="Proteomes" id="UP001558652">
    <property type="component" value="Unassembled WGS sequence"/>
</dbReference>
<proteinExistence type="predicted"/>
<reference evidence="2 3" key="1">
    <citation type="submission" date="2024-07" db="EMBL/GenBank/DDBJ databases">
        <title>Chromosome-level genome assembly of the water stick insect Ranatra chinensis (Heteroptera: Nepidae).</title>
        <authorList>
            <person name="Liu X."/>
        </authorList>
    </citation>
    <scope>NUCLEOTIDE SEQUENCE [LARGE SCALE GENOMIC DNA]</scope>
    <source>
        <strain evidence="2">Cailab_2021Rc</strain>
        <tissue evidence="2">Muscle</tissue>
    </source>
</reference>
<organism evidence="2 3">
    <name type="scientific">Ranatra chinensis</name>
    <dbReference type="NCBI Taxonomy" id="642074"/>
    <lineage>
        <taxon>Eukaryota</taxon>
        <taxon>Metazoa</taxon>
        <taxon>Ecdysozoa</taxon>
        <taxon>Arthropoda</taxon>
        <taxon>Hexapoda</taxon>
        <taxon>Insecta</taxon>
        <taxon>Pterygota</taxon>
        <taxon>Neoptera</taxon>
        <taxon>Paraneoptera</taxon>
        <taxon>Hemiptera</taxon>
        <taxon>Heteroptera</taxon>
        <taxon>Panheteroptera</taxon>
        <taxon>Nepomorpha</taxon>
        <taxon>Nepidae</taxon>
        <taxon>Ranatrinae</taxon>
        <taxon>Ranatra</taxon>
    </lineage>
</organism>
<keyword evidence="3" id="KW-1185">Reference proteome</keyword>